<dbReference type="GO" id="GO:0048468">
    <property type="term" value="P:cell development"/>
    <property type="evidence" value="ECO:0007669"/>
    <property type="project" value="UniProtKB-ARBA"/>
</dbReference>
<dbReference type="SUPFAM" id="SSF50044">
    <property type="entry name" value="SH3-domain"/>
    <property type="match status" value="1"/>
</dbReference>
<dbReference type="Gene3D" id="3.30.505.10">
    <property type="entry name" value="SH2 domain"/>
    <property type="match status" value="1"/>
</dbReference>
<dbReference type="Pfam" id="PF00018">
    <property type="entry name" value="SH3_1"/>
    <property type="match status" value="1"/>
</dbReference>
<evidence type="ECO:0000313" key="8">
    <source>
        <dbReference type="EMBL" id="CAD7648731.1"/>
    </source>
</evidence>
<evidence type="ECO:0000256" key="5">
    <source>
        <dbReference type="SAM" id="MobiDB-lite"/>
    </source>
</evidence>
<keyword evidence="2 3" id="KW-0727">SH2 domain</keyword>
<evidence type="ECO:0000259" key="6">
    <source>
        <dbReference type="PROSITE" id="PS50001"/>
    </source>
</evidence>
<dbReference type="Proteomes" id="UP000728032">
    <property type="component" value="Unassembled WGS sequence"/>
</dbReference>
<gene>
    <name evidence="8" type="ORF">ONB1V03_LOCUS6904</name>
</gene>
<feature type="domain" description="SH3" evidence="7">
    <location>
        <begin position="86"/>
        <end position="147"/>
    </location>
</feature>
<dbReference type="Gene3D" id="2.30.30.40">
    <property type="entry name" value="SH3 Domains"/>
    <property type="match status" value="1"/>
</dbReference>
<dbReference type="GO" id="GO:0030971">
    <property type="term" value="F:receptor tyrosine kinase binding"/>
    <property type="evidence" value="ECO:0007669"/>
    <property type="project" value="TreeGrafter"/>
</dbReference>
<dbReference type="InterPro" id="IPR036860">
    <property type="entry name" value="SH2_dom_sf"/>
</dbReference>
<feature type="compositionally biased region" description="Polar residues" evidence="5">
    <location>
        <begin position="26"/>
        <end position="35"/>
    </location>
</feature>
<reference evidence="8" key="1">
    <citation type="submission" date="2020-11" db="EMBL/GenBank/DDBJ databases">
        <authorList>
            <person name="Tran Van P."/>
        </authorList>
    </citation>
    <scope>NUCLEOTIDE SEQUENCE</scope>
</reference>
<evidence type="ECO:0000256" key="1">
    <source>
        <dbReference type="ARBA" id="ARBA00022443"/>
    </source>
</evidence>
<dbReference type="InterPro" id="IPR001452">
    <property type="entry name" value="SH3_domain"/>
</dbReference>
<accession>A0A7R9LVS9</accession>
<dbReference type="AlphaFoldDB" id="A0A7R9LVS9"/>
<keyword evidence="1 4" id="KW-0728">SH3 domain</keyword>
<dbReference type="CDD" id="cd11845">
    <property type="entry name" value="SH3_Src_like"/>
    <property type="match status" value="1"/>
</dbReference>
<evidence type="ECO:0000256" key="3">
    <source>
        <dbReference type="PROSITE-ProRule" id="PRU00191"/>
    </source>
</evidence>
<feature type="domain" description="SH2" evidence="6">
    <location>
        <begin position="152"/>
        <end position="255"/>
    </location>
</feature>
<dbReference type="Pfam" id="PF00017">
    <property type="entry name" value="SH2"/>
    <property type="match status" value="1"/>
</dbReference>
<evidence type="ECO:0000259" key="7">
    <source>
        <dbReference type="PROSITE" id="PS50002"/>
    </source>
</evidence>
<feature type="region of interest" description="Disordered" evidence="5">
    <location>
        <begin position="1"/>
        <end position="59"/>
    </location>
</feature>
<dbReference type="InterPro" id="IPR000980">
    <property type="entry name" value="SH2"/>
</dbReference>
<evidence type="ECO:0000256" key="4">
    <source>
        <dbReference type="PROSITE-ProRule" id="PRU00192"/>
    </source>
</evidence>
<proteinExistence type="predicted"/>
<dbReference type="EMBL" id="CAJPVJ010003309">
    <property type="protein sequence ID" value="CAG2167397.1"/>
    <property type="molecule type" value="Genomic_DNA"/>
</dbReference>
<dbReference type="SMART" id="SM00252">
    <property type="entry name" value="SH2"/>
    <property type="match status" value="1"/>
</dbReference>
<protein>
    <submittedName>
        <fullName evidence="8">Uncharacterized protein</fullName>
    </submittedName>
</protein>
<evidence type="ECO:0000256" key="2">
    <source>
        <dbReference type="ARBA" id="ARBA00022999"/>
    </source>
</evidence>
<dbReference type="GO" id="GO:0005737">
    <property type="term" value="C:cytoplasm"/>
    <property type="evidence" value="ECO:0007669"/>
    <property type="project" value="TreeGrafter"/>
</dbReference>
<dbReference type="PANTHER" id="PTHR19969:SF5">
    <property type="entry name" value="CRK-LIKE PROTEIN"/>
    <property type="match status" value="1"/>
</dbReference>
<dbReference type="EMBL" id="OC918134">
    <property type="protein sequence ID" value="CAD7648731.1"/>
    <property type="molecule type" value="Genomic_DNA"/>
</dbReference>
<organism evidence="8">
    <name type="scientific">Oppiella nova</name>
    <dbReference type="NCBI Taxonomy" id="334625"/>
    <lineage>
        <taxon>Eukaryota</taxon>
        <taxon>Metazoa</taxon>
        <taxon>Ecdysozoa</taxon>
        <taxon>Arthropoda</taxon>
        <taxon>Chelicerata</taxon>
        <taxon>Arachnida</taxon>
        <taxon>Acari</taxon>
        <taxon>Acariformes</taxon>
        <taxon>Sarcoptiformes</taxon>
        <taxon>Oribatida</taxon>
        <taxon>Brachypylina</taxon>
        <taxon>Oppioidea</taxon>
        <taxon>Oppiidae</taxon>
        <taxon>Oppiella</taxon>
    </lineage>
</organism>
<name>A0A7R9LVS9_9ACAR</name>
<dbReference type="PANTHER" id="PTHR19969">
    <property type="entry name" value="SH2-SH3 ADAPTOR PROTEIN-RELATED"/>
    <property type="match status" value="1"/>
</dbReference>
<feature type="compositionally biased region" description="Basic and acidic residues" evidence="5">
    <location>
        <begin position="8"/>
        <end position="17"/>
    </location>
</feature>
<dbReference type="SMART" id="SM00326">
    <property type="entry name" value="SH3"/>
    <property type="match status" value="1"/>
</dbReference>
<dbReference type="SUPFAM" id="SSF55550">
    <property type="entry name" value="SH2 domain"/>
    <property type="match status" value="1"/>
</dbReference>
<dbReference type="PROSITE" id="PS50002">
    <property type="entry name" value="SH3"/>
    <property type="match status" value="1"/>
</dbReference>
<dbReference type="GO" id="GO:0007167">
    <property type="term" value="P:enzyme-linked receptor protein signaling pathway"/>
    <property type="evidence" value="ECO:0007669"/>
    <property type="project" value="TreeGrafter"/>
</dbReference>
<dbReference type="GO" id="GO:0016477">
    <property type="term" value="P:cell migration"/>
    <property type="evidence" value="ECO:0007669"/>
    <property type="project" value="TreeGrafter"/>
</dbReference>
<dbReference type="InterPro" id="IPR036028">
    <property type="entry name" value="SH3-like_dom_sf"/>
</dbReference>
<sequence length="279" mass="31461">MGNIPGKSKSEKLNKSDKTKKKDKNQSVSSETSFKTLPKDKQNRPQDNGHPLPGMAPNGKVLIYQTSSKPCPLPLPPPPAPVAIDNPENIVIAMYAYRAEHTGDLTFRKGEKLEVLERSDPDWWTVRRIETGEIGYIPANYVGTTVIESEDWYYGCIGRRAAEKLLLYGEYPAGTFLIRLSEHNTPDTLKSYALSIRDYDPMVATGKHNVKHYQIKETPHDTYSMANREFRFLHEIVQFYSTHPGGLCHSLGQPCPKPLPGIIPPGRTDEIDRKDLKMI</sequence>
<dbReference type="PROSITE" id="PS50001">
    <property type="entry name" value="SH2"/>
    <property type="match status" value="1"/>
</dbReference>
<feature type="non-terminal residue" evidence="8">
    <location>
        <position position="1"/>
    </location>
</feature>
<dbReference type="PRINTS" id="PR00401">
    <property type="entry name" value="SH2DOMAIN"/>
</dbReference>
<evidence type="ECO:0000313" key="9">
    <source>
        <dbReference type="Proteomes" id="UP000728032"/>
    </source>
</evidence>
<dbReference type="InterPro" id="IPR051184">
    <property type="entry name" value="Tyrosine-phos_adapter"/>
</dbReference>
<dbReference type="PRINTS" id="PR00452">
    <property type="entry name" value="SH3DOMAIN"/>
</dbReference>
<keyword evidence="9" id="KW-1185">Reference proteome</keyword>
<dbReference type="OrthoDB" id="5983572at2759"/>
<dbReference type="GO" id="GO:0035591">
    <property type="term" value="F:signaling adaptor activity"/>
    <property type="evidence" value="ECO:0007669"/>
    <property type="project" value="TreeGrafter"/>
</dbReference>